<evidence type="ECO:0000313" key="2">
    <source>
        <dbReference type="EMBL" id="CDR38562.1"/>
    </source>
</evidence>
<proteinExistence type="predicted"/>
<dbReference type="AlphaFoldDB" id="A0A061AN45"/>
<dbReference type="GO" id="GO:0002100">
    <property type="term" value="P:tRNA wobble adenosine to inosine editing"/>
    <property type="evidence" value="ECO:0007669"/>
    <property type="project" value="InterPro"/>
</dbReference>
<dbReference type="Pfam" id="PF02137">
    <property type="entry name" value="A_deamin"/>
    <property type="match status" value="1"/>
</dbReference>
<dbReference type="EMBL" id="LK052887">
    <property type="protein sequence ID" value="CDR38562.1"/>
    <property type="molecule type" value="Genomic_DNA"/>
</dbReference>
<organism evidence="2">
    <name type="scientific">Cyberlindnera fabianii</name>
    <name type="common">Yeast</name>
    <name type="synonym">Hansenula fabianii</name>
    <dbReference type="NCBI Taxonomy" id="36022"/>
    <lineage>
        <taxon>Eukaryota</taxon>
        <taxon>Fungi</taxon>
        <taxon>Dikarya</taxon>
        <taxon>Ascomycota</taxon>
        <taxon>Saccharomycotina</taxon>
        <taxon>Saccharomycetes</taxon>
        <taxon>Phaffomycetales</taxon>
        <taxon>Phaffomycetaceae</taxon>
        <taxon>Cyberlindnera</taxon>
    </lineage>
</organism>
<dbReference type="OrthoDB" id="10268011at2759"/>
<dbReference type="SMART" id="SM00552">
    <property type="entry name" value="ADEAMc"/>
    <property type="match status" value="1"/>
</dbReference>
<dbReference type="InterPro" id="IPR042935">
    <property type="entry name" value="Tad1"/>
</dbReference>
<dbReference type="GO" id="GO:0043829">
    <property type="term" value="F:tRNA-specific adenosine-37 deaminase activity"/>
    <property type="evidence" value="ECO:0007669"/>
    <property type="project" value="TreeGrafter"/>
</dbReference>
<protein>
    <submittedName>
        <fullName evidence="2">CYFA0S02e03070g1_1</fullName>
    </submittedName>
</protein>
<evidence type="ECO:0000259" key="1">
    <source>
        <dbReference type="PROSITE" id="PS50141"/>
    </source>
</evidence>
<name>A0A061AN45_CYBFA</name>
<dbReference type="PANTHER" id="PTHR47803:SF1">
    <property type="entry name" value="TRNA-SPECIFIC ADENOSINE DEAMINASE 1"/>
    <property type="match status" value="1"/>
</dbReference>
<sequence length="370" mass="41855">MDAQLANAISLTVISHFSRLPRGQPVTRSNGAEEWTVLAGIVSLHDNVLNKTPICFATGVKALPDLTLERCKGRVIHDCHAEVLCLRAFNLWVLKEVKKVRSGEVSEYIEMKNNEGKKRYGLKDGIDFAMYVSEAPCGDASLELLVDDNEETWERITKLDGDVLRGRESYTLTGRVRTKPGRRDSPTTLSKSCSDKLALKQITGLLNGLVSQFVDQEGFFLKWLIIPDDRVNDKALSRCFKQRLNGFKGSITTMNHFGTQNHHNWERSETKKTPSNLSVISIPDHNLTECITNGVKDGFYSKKTLLRPRGESSVSRVRFVDECRDMIDIFERDTYVELKAQNEDHIKLKTLAYQALGGWCKTRIDDFVIV</sequence>
<dbReference type="GO" id="GO:0003723">
    <property type="term" value="F:RNA binding"/>
    <property type="evidence" value="ECO:0007669"/>
    <property type="project" value="InterPro"/>
</dbReference>
<dbReference type="InterPro" id="IPR002466">
    <property type="entry name" value="A_deamin"/>
</dbReference>
<accession>A0A061AN45</accession>
<reference evidence="2" key="1">
    <citation type="journal article" date="2014" name="Genome Announc.">
        <title>Genome sequence of the yeast Cyberlindnera fabianii (Hansenula fabianii).</title>
        <authorList>
            <person name="Freel K.C."/>
            <person name="Sarilar V."/>
            <person name="Neuveglise C."/>
            <person name="Devillers H."/>
            <person name="Friedrich A."/>
            <person name="Schacherer J."/>
        </authorList>
    </citation>
    <scope>NUCLEOTIDE SEQUENCE</scope>
    <source>
        <strain evidence="2">YJS4271</strain>
    </source>
</reference>
<dbReference type="PhylomeDB" id="A0A061AN45"/>
<feature type="domain" description="A to I editase" evidence="1">
    <location>
        <begin position="55"/>
        <end position="251"/>
    </location>
</feature>
<dbReference type="PANTHER" id="PTHR47803">
    <property type="entry name" value="TRNA-SPECIFIC ADENOSINE DEAMINASE 1"/>
    <property type="match status" value="1"/>
</dbReference>
<gene>
    <name evidence="2" type="ORF">CYFA0S_02e03070g</name>
</gene>
<dbReference type="PROSITE" id="PS50141">
    <property type="entry name" value="A_DEAMIN_EDITASE"/>
    <property type="match status" value="1"/>
</dbReference>